<dbReference type="InterPro" id="IPR055357">
    <property type="entry name" value="LRR_At1g61320_AtMIF1"/>
</dbReference>
<protein>
    <submittedName>
        <fullName evidence="3">F-box protein At1g49610 isoform X1</fullName>
    </submittedName>
</protein>
<gene>
    <name evidence="3" type="primary">LOC120282773</name>
</gene>
<proteinExistence type="predicted"/>
<dbReference type="PANTHER" id="PTHR31900">
    <property type="entry name" value="F-BOX/RNI SUPERFAMILY PROTEIN-RELATED"/>
    <property type="match status" value="1"/>
</dbReference>
<accession>A0AB40D4F3</accession>
<dbReference type="InterPro" id="IPR001810">
    <property type="entry name" value="F-box_dom"/>
</dbReference>
<dbReference type="Gene3D" id="1.20.1280.50">
    <property type="match status" value="1"/>
</dbReference>
<dbReference type="InterPro" id="IPR050232">
    <property type="entry name" value="FBL13/AtMIF1-like"/>
</dbReference>
<dbReference type="Proteomes" id="UP001515500">
    <property type="component" value="Chromosome 3"/>
</dbReference>
<evidence type="ECO:0000313" key="2">
    <source>
        <dbReference type="Proteomes" id="UP001515500"/>
    </source>
</evidence>
<dbReference type="InterPro" id="IPR036047">
    <property type="entry name" value="F-box-like_dom_sf"/>
</dbReference>
<sequence length="516" mass="59057">MRGSKASCISMDRLSKKKHSLCSDGFDRCLSKLPDNLLLRILSLLQMKDRVRTGCLSTRWKNLWKPISNIDFTQTNMHKTPELIAAIDKTLSYHDVLQVREFHVNAESDICSMNKVGSWIDFVVGHNIEVLYLDLTPHNLEDKYLRLPLIPARVFDSKSLTRLTLKFCRLKLPPKFCLASLKTLHFERVAFDNEELASLFSNCPVLKHLTLKNCNRKTALKIDAKNSQLENLDIDEDSGDEADGVPEFEIFAPNLLTLNFFGKPKRSKYIAMNLKSLVSVNFNFLYPSKFTAFWKTQLIIYGKLLEDFWMFIDDFLHAKVLKLSCWCTMSLSFKEILGISGSPSVSVTDLTFETEFWKCNLSGLVYVLRDFSKLEVLTINVMRNHDNKSGDFYKEEKSGINAYWKPDDSSVLGLQQHLKTVKINGFLGSLDTSAEFETTTESILNARDTEFVFVKFLLRNLTELETMIITITEELDNFPALKKLDILSQLSSRLLAFSKSSRKAQILINPDQLTDA</sequence>
<reference evidence="3" key="1">
    <citation type="submission" date="2025-08" db="UniProtKB">
        <authorList>
            <consortium name="RefSeq"/>
        </authorList>
    </citation>
    <scope>IDENTIFICATION</scope>
</reference>
<dbReference type="Pfam" id="PF00646">
    <property type="entry name" value="F-box"/>
    <property type="match status" value="1"/>
</dbReference>
<dbReference type="PROSITE" id="PS50181">
    <property type="entry name" value="FBOX"/>
    <property type="match status" value="1"/>
</dbReference>
<dbReference type="GeneID" id="120282773"/>
<dbReference type="SUPFAM" id="SSF81383">
    <property type="entry name" value="F-box domain"/>
    <property type="match status" value="1"/>
</dbReference>
<dbReference type="Pfam" id="PF23622">
    <property type="entry name" value="LRR_At1g61320_AtMIF1"/>
    <property type="match status" value="1"/>
</dbReference>
<dbReference type="SUPFAM" id="SSF52058">
    <property type="entry name" value="L domain-like"/>
    <property type="match status" value="1"/>
</dbReference>
<dbReference type="AlphaFoldDB" id="A0AB40D4F3"/>
<evidence type="ECO:0000313" key="3">
    <source>
        <dbReference type="RefSeq" id="XP_039145557.1"/>
    </source>
</evidence>
<dbReference type="RefSeq" id="XP_039145557.1">
    <property type="nucleotide sequence ID" value="XM_039289623.1"/>
</dbReference>
<dbReference type="Gene3D" id="3.80.10.10">
    <property type="entry name" value="Ribonuclease Inhibitor"/>
    <property type="match status" value="1"/>
</dbReference>
<keyword evidence="2" id="KW-1185">Reference proteome</keyword>
<evidence type="ECO:0000259" key="1">
    <source>
        <dbReference type="PROSITE" id="PS50181"/>
    </source>
</evidence>
<feature type="domain" description="F-box" evidence="1">
    <location>
        <begin position="27"/>
        <end position="75"/>
    </location>
</feature>
<name>A0AB40D4F3_DIOCR</name>
<dbReference type="InterPro" id="IPR032675">
    <property type="entry name" value="LRR_dom_sf"/>
</dbReference>
<dbReference type="PANTHER" id="PTHR31900:SF30">
    <property type="entry name" value="SUPERFAMILY PROTEIN, PUTATIVE-RELATED"/>
    <property type="match status" value="1"/>
</dbReference>
<organism evidence="2 3">
    <name type="scientific">Dioscorea cayennensis subsp. rotundata</name>
    <name type="common">White Guinea yam</name>
    <name type="synonym">Dioscorea rotundata</name>
    <dbReference type="NCBI Taxonomy" id="55577"/>
    <lineage>
        <taxon>Eukaryota</taxon>
        <taxon>Viridiplantae</taxon>
        <taxon>Streptophyta</taxon>
        <taxon>Embryophyta</taxon>
        <taxon>Tracheophyta</taxon>
        <taxon>Spermatophyta</taxon>
        <taxon>Magnoliopsida</taxon>
        <taxon>Liliopsida</taxon>
        <taxon>Dioscoreales</taxon>
        <taxon>Dioscoreaceae</taxon>
        <taxon>Dioscorea</taxon>
    </lineage>
</organism>